<protein>
    <submittedName>
        <fullName evidence="1">Uncharacterized protein</fullName>
    </submittedName>
</protein>
<dbReference type="AlphaFoldDB" id="A0A382TWE5"/>
<proteinExistence type="predicted"/>
<gene>
    <name evidence="1" type="ORF">METZ01_LOCUS379177</name>
</gene>
<dbReference type="EMBL" id="UINC01139647">
    <property type="protein sequence ID" value="SVD26323.1"/>
    <property type="molecule type" value="Genomic_DNA"/>
</dbReference>
<accession>A0A382TWE5</accession>
<name>A0A382TWE5_9ZZZZ</name>
<evidence type="ECO:0000313" key="1">
    <source>
        <dbReference type="EMBL" id="SVD26323.1"/>
    </source>
</evidence>
<sequence length="46" mass="4827">MPTTIALLFANIPDEINGVPPLMVAGSILTPKIFEKILRSSSSVSG</sequence>
<organism evidence="1">
    <name type="scientific">marine metagenome</name>
    <dbReference type="NCBI Taxonomy" id="408172"/>
    <lineage>
        <taxon>unclassified sequences</taxon>
        <taxon>metagenomes</taxon>
        <taxon>ecological metagenomes</taxon>
    </lineage>
</organism>
<reference evidence="1" key="1">
    <citation type="submission" date="2018-05" db="EMBL/GenBank/DDBJ databases">
        <authorList>
            <person name="Lanie J.A."/>
            <person name="Ng W.-L."/>
            <person name="Kazmierczak K.M."/>
            <person name="Andrzejewski T.M."/>
            <person name="Davidsen T.M."/>
            <person name="Wayne K.J."/>
            <person name="Tettelin H."/>
            <person name="Glass J.I."/>
            <person name="Rusch D."/>
            <person name="Podicherti R."/>
            <person name="Tsui H.-C.T."/>
            <person name="Winkler M.E."/>
        </authorList>
    </citation>
    <scope>NUCLEOTIDE SEQUENCE</scope>
</reference>